<dbReference type="Proteomes" id="UP001432312">
    <property type="component" value="Chromosome"/>
</dbReference>
<dbReference type="GeneID" id="95497323"/>
<accession>A0ABZ1QBH6</accession>
<keyword evidence="3" id="KW-1185">Reference proteome</keyword>
<evidence type="ECO:0000313" key="2">
    <source>
        <dbReference type="EMBL" id="WUN79659.1"/>
    </source>
</evidence>
<dbReference type="RefSeq" id="WP_328739350.1">
    <property type="nucleotide sequence ID" value="NZ_CP108036.1"/>
</dbReference>
<reference evidence="2" key="1">
    <citation type="submission" date="2022-10" db="EMBL/GenBank/DDBJ databases">
        <title>The complete genomes of actinobacterial strains from the NBC collection.</title>
        <authorList>
            <person name="Joergensen T.S."/>
            <person name="Alvarez Arevalo M."/>
            <person name="Sterndorff E.B."/>
            <person name="Faurdal D."/>
            <person name="Vuksanovic O."/>
            <person name="Mourched A.-S."/>
            <person name="Charusanti P."/>
            <person name="Shaw S."/>
            <person name="Blin K."/>
            <person name="Weber T."/>
        </authorList>
    </citation>
    <scope>NUCLEOTIDE SEQUENCE</scope>
    <source>
        <strain evidence="2">NBC_00303</strain>
    </source>
</reference>
<protein>
    <recommendedName>
        <fullName evidence="1">DUF3885 domain-containing protein</fullName>
    </recommendedName>
</protein>
<proteinExistence type="predicted"/>
<feature type="domain" description="DUF3885" evidence="1">
    <location>
        <begin position="30"/>
        <end position="200"/>
    </location>
</feature>
<evidence type="ECO:0000259" key="1">
    <source>
        <dbReference type="Pfam" id="PF13021"/>
    </source>
</evidence>
<organism evidence="2 3">
    <name type="scientific">Streptomyces erythrochromogenes</name>
    <dbReference type="NCBI Taxonomy" id="285574"/>
    <lineage>
        <taxon>Bacteria</taxon>
        <taxon>Bacillati</taxon>
        <taxon>Actinomycetota</taxon>
        <taxon>Actinomycetes</taxon>
        <taxon>Kitasatosporales</taxon>
        <taxon>Streptomycetaceae</taxon>
        <taxon>Streptomyces</taxon>
    </lineage>
</organism>
<evidence type="ECO:0000313" key="3">
    <source>
        <dbReference type="Proteomes" id="UP001432312"/>
    </source>
</evidence>
<gene>
    <name evidence="2" type="ORF">OHA91_14775</name>
</gene>
<dbReference type="Pfam" id="PF13021">
    <property type="entry name" value="DUF3885"/>
    <property type="match status" value="1"/>
</dbReference>
<name>A0ABZ1QBH6_9ACTN</name>
<sequence length="203" mass="23228">MSGPPIPDPDPAHERLTRLWQSHRPPGPLLPHELKRAHAHRWVRFHSLPESKRYAEDEAEYAILLDRYNTVLDELFAGGEAYVVTTDWADPSEPTNYSARRAALHPEGTLWTTLDDTDDPDPAFHTRWYFYADRRPWERGCLDPLLRAVADDALPGIFVTDPGLTRIHHPYDGGADVILPTRGERDRLREQHSAWLSAHPSGY</sequence>
<dbReference type="InterPro" id="IPR024976">
    <property type="entry name" value="DUF3885"/>
</dbReference>
<dbReference type="EMBL" id="CP108036">
    <property type="protein sequence ID" value="WUN79659.1"/>
    <property type="molecule type" value="Genomic_DNA"/>
</dbReference>